<evidence type="ECO:0000256" key="1">
    <source>
        <dbReference type="ARBA" id="ARBA00022603"/>
    </source>
</evidence>
<gene>
    <name evidence="5" type="ORF">HAV22_21060</name>
</gene>
<dbReference type="EMBL" id="JAAQOM010000013">
    <property type="protein sequence ID" value="NIA56125.1"/>
    <property type="molecule type" value="Genomic_DNA"/>
</dbReference>
<evidence type="ECO:0000313" key="6">
    <source>
        <dbReference type="Proteomes" id="UP000716322"/>
    </source>
</evidence>
<dbReference type="Gene3D" id="3.40.50.150">
    <property type="entry name" value="Vaccinia Virus protein VP39"/>
    <property type="match status" value="1"/>
</dbReference>
<keyword evidence="3" id="KW-0949">S-adenosyl-L-methionine</keyword>
<dbReference type="InterPro" id="IPR041698">
    <property type="entry name" value="Methyltransf_25"/>
</dbReference>
<dbReference type="CDD" id="cd02440">
    <property type="entry name" value="AdoMet_MTases"/>
    <property type="match status" value="1"/>
</dbReference>
<reference evidence="5 6" key="1">
    <citation type="submission" date="2020-03" db="EMBL/GenBank/DDBJ databases">
        <title>Genome sequence of strain Massilia sp. TW-1.</title>
        <authorList>
            <person name="Chaudhary D.K."/>
        </authorList>
    </citation>
    <scope>NUCLEOTIDE SEQUENCE [LARGE SCALE GENOMIC DNA]</scope>
    <source>
        <strain evidence="5 6">TW-1</strain>
    </source>
</reference>
<comment type="caution">
    <text evidence="5">The sequence shown here is derived from an EMBL/GenBank/DDBJ whole genome shotgun (WGS) entry which is preliminary data.</text>
</comment>
<sequence length="245" mass="26826">MSTPQNIYDDPDFFAGYRDLRTHDSGLNGVLEMPALQALLPDLAGAHVLDLGCGFGDFARFARERGAASVTGVDVSARMLREAVLRTHDPAIVYVHGAIEAYRPARMFDLAVSSLALHYVEDYAGVVRRVFDALAPGGCFMFSVEHPMCTAHPVGWVKDADGTKLHWPVDRYRDEGPRATRWFVDGVVKYHRTVETYVGTLLAAGFALTHVGEPGPTPAALAARPDLANEKRRPPFLLLAARRPA</sequence>
<keyword evidence="6" id="KW-1185">Reference proteome</keyword>
<protein>
    <submittedName>
        <fullName evidence="5">Methyltransferase domain-containing protein</fullName>
    </submittedName>
</protein>
<dbReference type="GO" id="GO:0008168">
    <property type="term" value="F:methyltransferase activity"/>
    <property type="evidence" value="ECO:0007669"/>
    <property type="project" value="UniProtKB-KW"/>
</dbReference>
<organism evidence="5 6">
    <name type="scientific">Telluria antibiotica</name>
    <dbReference type="NCBI Taxonomy" id="2717319"/>
    <lineage>
        <taxon>Bacteria</taxon>
        <taxon>Pseudomonadati</taxon>
        <taxon>Pseudomonadota</taxon>
        <taxon>Betaproteobacteria</taxon>
        <taxon>Burkholderiales</taxon>
        <taxon>Oxalobacteraceae</taxon>
        <taxon>Telluria group</taxon>
        <taxon>Telluria</taxon>
    </lineage>
</organism>
<dbReference type="RefSeq" id="WP_166861721.1">
    <property type="nucleotide sequence ID" value="NZ_JAAQOM010000013.1"/>
</dbReference>
<dbReference type="PANTHER" id="PTHR43464">
    <property type="entry name" value="METHYLTRANSFERASE"/>
    <property type="match status" value="1"/>
</dbReference>
<proteinExistence type="predicted"/>
<dbReference type="InterPro" id="IPR029063">
    <property type="entry name" value="SAM-dependent_MTases_sf"/>
</dbReference>
<dbReference type="PANTHER" id="PTHR43464:SF19">
    <property type="entry name" value="UBIQUINONE BIOSYNTHESIS O-METHYLTRANSFERASE, MITOCHONDRIAL"/>
    <property type="match status" value="1"/>
</dbReference>
<accession>A0ABX0PJH2</accession>
<feature type="domain" description="Methyltransferase" evidence="4">
    <location>
        <begin position="48"/>
        <end position="138"/>
    </location>
</feature>
<dbReference type="Proteomes" id="UP000716322">
    <property type="component" value="Unassembled WGS sequence"/>
</dbReference>
<evidence type="ECO:0000256" key="3">
    <source>
        <dbReference type="ARBA" id="ARBA00022691"/>
    </source>
</evidence>
<keyword evidence="2" id="KW-0808">Transferase</keyword>
<evidence type="ECO:0000259" key="4">
    <source>
        <dbReference type="Pfam" id="PF13649"/>
    </source>
</evidence>
<dbReference type="Pfam" id="PF13649">
    <property type="entry name" value="Methyltransf_25"/>
    <property type="match status" value="1"/>
</dbReference>
<keyword evidence="1 5" id="KW-0489">Methyltransferase</keyword>
<evidence type="ECO:0000256" key="2">
    <source>
        <dbReference type="ARBA" id="ARBA00022679"/>
    </source>
</evidence>
<evidence type="ECO:0000313" key="5">
    <source>
        <dbReference type="EMBL" id="NIA56125.1"/>
    </source>
</evidence>
<name>A0ABX0PJH2_9BURK</name>
<dbReference type="SUPFAM" id="SSF53335">
    <property type="entry name" value="S-adenosyl-L-methionine-dependent methyltransferases"/>
    <property type="match status" value="1"/>
</dbReference>
<dbReference type="GO" id="GO:0032259">
    <property type="term" value="P:methylation"/>
    <property type="evidence" value="ECO:0007669"/>
    <property type="project" value="UniProtKB-KW"/>
</dbReference>